<dbReference type="EMBL" id="AP022822">
    <property type="protein sequence ID" value="BCA86664.1"/>
    <property type="molecule type" value="Genomic_DNA"/>
</dbReference>
<accession>A0A679IRD2</accession>
<gene>
    <name evidence="1" type="ORF">EsVE80_21870</name>
</gene>
<evidence type="ECO:0000313" key="2">
    <source>
        <dbReference type="Proteomes" id="UP000502998"/>
    </source>
</evidence>
<keyword evidence="2" id="KW-1185">Reference proteome</keyword>
<proteinExistence type="predicted"/>
<name>A0A679IRD2_9ENTE</name>
<dbReference type="RefSeq" id="WP_173103781.1">
    <property type="nucleotide sequence ID" value="NZ_AP022822.1"/>
</dbReference>
<dbReference type="Proteomes" id="UP000502998">
    <property type="component" value="Chromosome"/>
</dbReference>
<evidence type="ECO:0000313" key="1">
    <source>
        <dbReference type="EMBL" id="BCA86664.1"/>
    </source>
</evidence>
<dbReference type="AlphaFoldDB" id="A0A679IRD2"/>
<sequence length="65" mass="7772">MKIYAIYYHISNDYSWKFYGAFASMELAKDLQEHLWRRISKPEREVVATKIIEFVEGDLIEEVAE</sequence>
<organism evidence="1 2">
    <name type="scientific">Enterococcus saigonensis</name>
    <dbReference type="NCBI Taxonomy" id="1805431"/>
    <lineage>
        <taxon>Bacteria</taxon>
        <taxon>Bacillati</taxon>
        <taxon>Bacillota</taxon>
        <taxon>Bacilli</taxon>
        <taxon>Lactobacillales</taxon>
        <taxon>Enterococcaceae</taxon>
        <taxon>Enterococcus</taxon>
    </lineage>
</organism>
<reference evidence="1 2" key="1">
    <citation type="submission" date="2020-02" db="EMBL/GenBank/DDBJ databases">
        <title>Characterization of vanA genotype vancomycin-resistant Enterococcus saigonensis VE80.</title>
        <authorList>
            <person name="Harada T."/>
            <person name="Motooka D."/>
            <person name="Nakamura S."/>
            <person name="Yamamoto Y."/>
            <person name="Kawahara R."/>
            <person name="Kawatsu K."/>
        </authorList>
    </citation>
    <scope>NUCLEOTIDE SEQUENCE [LARGE SCALE GENOMIC DNA]</scope>
    <source>
        <strain evidence="1 2">VE80</strain>
    </source>
</reference>
<protein>
    <submittedName>
        <fullName evidence="1">Uncharacterized protein</fullName>
    </submittedName>
</protein>
<dbReference type="KEGG" id="esg:EsVE80_21870"/>